<accession>A0A087GHY6</accession>
<gene>
    <name evidence="1" type="ordered locus">AALP_Aa7g140900</name>
</gene>
<reference evidence="2" key="1">
    <citation type="journal article" date="2015" name="Nat. Plants">
        <title>Genome expansion of Arabis alpina linked with retrotransposition and reduced symmetric DNA methylation.</title>
        <authorList>
            <person name="Willing E.M."/>
            <person name="Rawat V."/>
            <person name="Mandakova T."/>
            <person name="Maumus F."/>
            <person name="James G.V."/>
            <person name="Nordstroem K.J."/>
            <person name="Becker C."/>
            <person name="Warthmann N."/>
            <person name="Chica C."/>
            <person name="Szarzynska B."/>
            <person name="Zytnicki M."/>
            <person name="Albani M.C."/>
            <person name="Kiefer C."/>
            <person name="Bergonzi S."/>
            <person name="Castaings L."/>
            <person name="Mateos J.L."/>
            <person name="Berns M.C."/>
            <person name="Bujdoso N."/>
            <person name="Piofczyk T."/>
            <person name="de Lorenzo L."/>
            <person name="Barrero-Sicilia C."/>
            <person name="Mateos I."/>
            <person name="Piednoel M."/>
            <person name="Hagmann J."/>
            <person name="Chen-Min-Tao R."/>
            <person name="Iglesias-Fernandez R."/>
            <person name="Schuster S.C."/>
            <person name="Alonso-Blanco C."/>
            <person name="Roudier F."/>
            <person name="Carbonero P."/>
            <person name="Paz-Ares J."/>
            <person name="Davis S.J."/>
            <person name="Pecinka A."/>
            <person name="Quesneville H."/>
            <person name="Colot V."/>
            <person name="Lysak M.A."/>
            <person name="Weigel D."/>
            <person name="Coupland G."/>
            <person name="Schneeberger K."/>
        </authorList>
    </citation>
    <scope>NUCLEOTIDE SEQUENCE [LARGE SCALE GENOMIC DNA]</scope>
    <source>
        <strain evidence="2">cv. Pajares</strain>
    </source>
</reference>
<protein>
    <submittedName>
        <fullName evidence="1">Uncharacterized protein</fullName>
    </submittedName>
</protein>
<keyword evidence="2" id="KW-1185">Reference proteome</keyword>
<dbReference type="Gramene" id="KFK29488">
    <property type="protein sequence ID" value="KFK29488"/>
    <property type="gene ID" value="AALP_AA7G140900"/>
</dbReference>
<dbReference type="Proteomes" id="UP000029120">
    <property type="component" value="Chromosome 7"/>
</dbReference>
<proteinExistence type="predicted"/>
<name>A0A087GHY6_ARAAL</name>
<dbReference type="AlphaFoldDB" id="A0A087GHY6"/>
<evidence type="ECO:0000313" key="1">
    <source>
        <dbReference type="EMBL" id="KFK29488.1"/>
    </source>
</evidence>
<dbReference type="EMBL" id="CM002875">
    <property type="protein sequence ID" value="KFK29488.1"/>
    <property type="molecule type" value="Genomic_DNA"/>
</dbReference>
<organism evidence="1 2">
    <name type="scientific">Arabis alpina</name>
    <name type="common">Alpine rock-cress</name>
    <dbReference type="NCBI Taxonomy" id="50452"/>
    <lineage>
        <taxon>Eukaryota</taxon>
        <taxon>Viridiplantae</taxon>
        <taxon>Streptophyta</taxon>
        <taxon>Embryophyta</taxon>
        <taxon>Tracheophyta</taxon>
        <taxon>Spermatophyta</taxon>
        <taxon>Magnoliopsida</taxon>
        <taxon>eudicotyledons</taxon>
        <taxon>Gunneridae</taxon>
        <taxon>Pentapetalae</taxon>
        <taxon>rosids</taxon>
        <taxon>malvids</taxon>
        <taxon>Brassicales</taxon>
        <taxon>Brassicaceae</taxon>
        <taxon>Arabideae</taxon>
        <taxon>Arabis</taxon>
    </lineage>
</organism>
<sequence>MTSGLTLVTHMLQLHKVQTWWCTCMVYEHFSVQTW</sequence>
<evidence type="ECO:0000313" key="2">
    <source>
        <dbReference type="Proteomes" id="UP000029120"/>
    </source>
</evidence>